<dbReference type="FunFam" id="3.40.50.980:FF:000002">
    <property type="entry name" value="Enterobactin synthetase component F"/>
    <property type="match status" value="1"/>
</dbReference>
<evidence type="ECO:0000313" key="8">
    <source>
        <dbReference type="EMBL" id="RFS84179.1"/>
    </source>
</evidence>
<dbReference type="InterPro" id="IPR036736">
    <property type="entry name" value="ACP-like_sf"/>
</dbReference>
<dbReference type="PROSITE" id="PS00012">
    <property type="entry name" value="PHOSPHOPANTETHEINE"/>
    <property type="match status" value="3"/>
</dbReference>
<dbReference type="Gene3D" id="3.30.300.30">
    <property type="match status" value="4"/>
</dbReference>
<evidence type="ECO:0000256" key="2">
    <source>
        <dbReference type="ARBA" id="ARBA00022450"/>
    </source>
</evidence>
<dbReference type="Gene3D" id="3.30.559.10">
    <property type="entry name" value="Chloramphenicol acetyltransferase-like domain"/>
    <property type="match status" value="6"/>
</dbReference>
<dbReference type="InterPro" id="IPR020806">
    <property type="entry name" value="PKS_PP-bd"/>
</dbReference>
<dbReference type="InterPro" id="IPR000873">
    <property type="entry name" value="AMP-dep_synth/lig_dom"/>
</dbReference>
<dbReference type="FunFam" id="3.40.50.980:FF:000001">
    <property type="entry name" value="Non-ribosomal peptide synthetase"/>
    <property type="match status" value="2"/>
</dbReference>
<accession>A0A372GGG4</accession>
<dbReference type="InterPro" id="IPR042099">
    <property type="entry name" value="ANL_N_sf"/>
</dbReference>
<dbReference type="NCBIfam" id="TIGR01733">
    <property type="entry name" value="AA-adenyl-dom"/>
    <property type="match status" value="3"/>
</dbReference>
<dbReference type="GO" id="GO:0043041">
    <property type="term" value="P:amino acid activation for nonribosomal peptide biosynthetic process"/>
    <property type="evidence" value="ECO:0007669"/>
    <property type="project" value="TreeGrafter"/>
</dbReference>
<dbReference type="InterPro" id="IPR010071">
    <property type="entry name" value="AA_adenyl_dom"/>
</dbReference>
<evidence type="ECO:0000256" key="1">
    <source>
        <dbReference type="ARBA" id="ARBA00001957"/>
    </source>
</evidence>
<keyword evidence="5" id="KW-0045">Antibiotic biosynthesis</keyword>
<dbReference type="SUPFAM" id="SSF52777">
    <property type="entry name" value="CoA-dependent acyltransferases"/>
    <property type="match status" value="12"/>
</dbReference>
<dbReference type="SUPFAM" id="SSF56801">
    <property type="entry name" value="Acetyl-CoA synthetase-like"/>
    <property type="match status" value="3"/>
</dbReference>
<evidence type="ECO:0000313" key="9">
    <source>
        <dbReference type="Proteomes" id="UP000262882"/>
    </source>
</evidence>
<reference evidence="8 9" key="1">
    <citation type="submission" date="2018-08" db="EMBL/GenBank/DDBJ databases">
        <title>Actinomadura spongicola sp. nov., isolated from marine sponge Leucetta chagosensis.</title>
        <authorList>
            <person name="Li L."/>
            <person name="Lin H.W."/>
        </authorList>
    </citation>
    <scope>NUCLEOTIDE SEQUENCE [LARGE SCALE GENOMIC DNA]</scope>
    <source>
        <strain evidence="8 9">LHW52907</strain>
    </source>
</reference>
<dbReference type="RefSeq" id="WP_117400866.1">
    <property type="nucleotide sequence ID" value="NZ_QVNQ01000005.1"/>
</dbReference>
<dbReference type="PROSITE" id="PS00455">
    <property type="entry name" value="AMP_BINDING"/>
    <property type="match status" value="3"/>
</dbReference>
<evidence type="ECO:0000256" key="3">
    <source>
        <dbReference type="ARBA" id="ARBA00022553"/>
    </source>
</evidence>
<dbReference type="Gene3D" id="3.40.50.12780">
    <property type="entry name" value="N-terminal domain of ligase-like"/>
    <property type="match status" value="1"/>
</dbReference>
<dbReference type="SUPFAM" id="SSF53335">
    <property type="entry name" value="S-adenosyl-L-methionine-dependent methyltransferases"/>
    <property type="match status" value="1"/>
</dbReference>
<dbReference type="InterPro" id="IPR029058">
    <property type="entry name" value="AB_hydrolase_fold"/>
</dbReference>
<dbReference type="InterPro" id="IPR006342">
    <property type="entry name" value="FkbM_mtfrase"/>
</dbReference>
<feature type="domain" description="Carrier" evidence="7">
    <location>
        <begin position="2794"/>
        <end position="2869"/>
    </location>
</feature>
<dbReference type="GO" id="GO:0008610">
    <property type="term" value="P:lipid biosynthetic process"/>
    <property type="evidence" value="ECO:0007669"/>
    <property type="project" value="UniProtKB-ARBA"/>
</dbReference>
<dbReference type="Gene3D" id="3.40.50.1820">
    <property type="entry name" value="alpha/beta hydrolase"/>
    <property type="match status" value="1"/>
</dbReference>
<dbReference type="InterPro" id="IPR045851">
    <property type="entry name" value="AMP-bd_C_sf"/>
</dbReference>
<feature type="region of interest" description="Disordered" evidence="6">
    <location>
        <begin position="3320"/>
        <end position="3339"/>
    </location>
</feature>
<dbReference type="InterPro" id="IPR029063">
    <property type="entry name" value="SAM-dependent_MTases_sf"/>
</dbReference>
<feature type="region of interest" description="Disordered" evidence="6">
    <location>
        <begin position="4830"/>
        <end position="4851"/>
    </location>
</feature>
<dbReference type="PANTHER" id="PTHR45527:SF1">
    <property type="entry name" value="FATTY ACID SYNTHASE"/>
    <property type="match status" value="1"/>
</dbReference>
<organism evidence="8 9">
    <name type="scientific">Actinomadura spongiicola</name>
    <dbReference type="NCBI Taxonomy" id="2303421"/>
    <lineage>
        <taxon>Bacteria</taxon>
        <taxon>Bacillati</taxon>
        <taxon>Actinomycetota</taxon>
        <taxon>Actinomycetes</taxon>
        <taxon>Streptosporangiales</taxon>
        <taxon>Thermomonosporaceae</taxon>
        <taxon>Actinomadura</taxon>
    </lineage>
</organism>
<dbReference type="GO" id="GO:0005737">
    <property type="term" value="C:cytoplasm"/>
    <property type="evidence" value="ECO:0007669"/>
    <property type="project" value="TreeGrafter"/>
</dbReference>
<dbReference type="Gene3D" id="1.10.1200.10">
    <property type="entry name" value="ACP-like"/>
    <property type="match status" value="3"/>
</dbReference>
<dbReference type="EMBL" id="QVNQ01000005">
    <property type="protein sequence ID" value="RFS84179.1"/>
    <property type="molecule type" value="Genomic_DNA"/>
</dbReference>
<dbReference type="Pfam" id="PF05050">
    <property type="entry name" value="Methyltransf_21"/>
    <property type="match status" value="1"/>
</dbReference>
<dbReference type="FunFam" id="1.10.1200.10:FF:000016">
    <property type="entry name" value="Non-ribosomal peptide synthase"/>
    <property type="match status" value="1"/>
</dbReference>
<evidence type="ECO:0000256" key="6">
    <source>
        <dbReference type="SAM" id="MobiDB-lite"/>
    </source>
</evidence>
<keyword evidence="2" id="KW-0596">Phosphopantetheine</keyword>
<dbReference type="GO" id="GO:0017000">
    <property type="term" value="P:antibiotic biosynthetic process"/>
    <property type="evidence" value="ECO:0007669"/>
    <property type="project" value="UniProtKB-KW"/>
</dbReference>
<dbReference type="OrthoDB" id="3671989at2"/>
<dbReference type="NCBIfam" id="TIGR01444">
    <property type="entry name" value="fkbM_fam"/>
    <property type="match status" value="1"/>
</dbReference>
<dbReference type="Gene3D" id="3.40.50.150">
    <property type="entry name" value="Vaccinia Virus protein VP39"/>
    <property type="match status" value="1"/>
</dbReference>
<dbReference type="Pfam" id="PF13193">
    <property type="entry name" value="AMP-binding_C"/>
    <property type="match status" value="2"/>
</dbReference>
<dbReference type="GO" id="GO:0003824">
    <property type="term" value="F:catalytic activity"/>
    <property type="evidence" value="ECO:0007669"/>
    <property type="project" value="InterPro"/>
</dbReference>
<dbReference type="FunFam" id="3.40.50.12780:FF:000012">
    <property type="entry name" value="Non-ribosomal peptide synthetase"/>
    <property type="match status" value="2"/>
</dbReference>
<dbReference type="Gene3D" id="3.40.50.980">
    <property type="match status" value="4"/>
</dbReference>
<dbReference type="SUPFAM" id="SSF53474">
    <property type="entry name" value="alpha/beta-Hydrolases"/>
    <property type="match status" value="1"/>
</dbReference>
<dbReference type="Gene3D" id="2.30.38.10">
    <property type="entry name" value="Luciferase, Domain 3"/>
    <property type="match status" value="2"/>
</dbReference>
<dbReference type="CDD" id="cd19543">
    <property type="entry name" value="DCL_NRPS"/>
    <property type="match status" value="1"/>
</dbReference>
<name>A0A372GGG4_9ACTN</name>
<sequence length="5172" mass="552185">MIPISFAQRRLWFVDRLEGPSATYNVPFVVRFHGDLDVAALKSALLDVVVRHESLRTVFAEDEDGLPGQRIIPPDDLRLPVPLLEVPPDDVDAVVAEEASHRFDLSADVPVHACLLRCAPGEHVLVLVIHHVAVDGESTAPLARDLSEAYTARVGDHEPRWPDLPVQYRDYTLWQRELLGDEDDPGSVIATQLRYWRDELASAPERLRLPTDRPRPPQASHRGELTEFVIEPALAAAVEDMARARGVTVPMVLQSALAILLYHLGAGEDVTMGATIAGRTDDSLADLVGFFVNTWVLRVDLTGNPSVGRVLDRVRDKALSAYDNQDAPFERLVEALNPERSTADHPLFQVMFSWQNDALVELDLPKVAASMRTVPTPTAKFDLEFNFAADPAGRGMACNLEYATDLFDRATAVTIGKRFVRVLRGLTGDPGTPIGAVDVLAPAERDLLTRWNDTAAPIPDATVAGLVERRAALSPGAPAVVCDGRELTYREVDARATRLANALVRRGAAPERLVGLALPRSADLVVALLAILKSGAGYLPIDPRYPSARLEHVLSEARPVFVLTDRETEGLLPEVGVPRLYLGDLADEEGEQGGPDGRWPAPRPDDLAYVLYTSGSTGTPKGVAITHRGVVNGVTRLAGTVGLRPGSRMLAGTSVGFDVSVFEIITTLACGGTVEVVRDALELGERGGWSGGVISTVPSVFAELVEQIAPRTTVDSVVFAGEALPTSLVRRVQEAFPGVRVVNAYGQSESFYATAHVVEGPLPADAPGSAPIGEPLGNMRAYVLGPGLALAAPGVVGELYVAGEVGRGYHRRAGLTAERFVADPFGPPGQRMYRTGDLARRDAGGRLEFVGRADGQMKVRGFRIEPGEVEAVLTAHPGVAHAAVTVHDMPGGRHLVGHVVPAGRGAAEQEGGRHENVDLTAGVSTAELRAFVSARLPEYMVPSAFTLLDRLPLTPTGKLDRAALPAPDFAGGDHRAPRSPVEEALASVYAGVLGVERVGIDDDFFARGGDSIRSIQVVTRARAHGIEITPREVFQRRTVARLAALAASRSGADRGLAELDGGGVGLLPLPPAGEFLVELGGGHDRFSMSMVLDLPAGIDEAGLLATLTAVLDRHDALRSRLVSGGLLIGPPGSVDAGALLRRVGWAGHWEDVAAAELDAATGRLDPAAGVMAQFVWFDPGRLLIVLHHLVVDGVSWRILLPDLAAAWEQVRSGRTPSLPDVGTSLRRWTHALAEAAPERAAEMPLWRRITDGPDPVLGARRLDPAVDVMSTVEHLWVRMSARVTEAVLTEVPRAFHGGVNDGLLAALALAVARWRGARGVDADSLLIRLEGHGREEDVVPGADLSRTVGWFTSMFPIRLEVADVDGAFAAGPAAGAAVKAVKEQLLRIPDKGLGYGLLRYMNEGTAAELAARPSPQIAFNYVGRYSEADLPEDLRGLGWNRTPGTAELLADLDPDMPALSALDVNAFVTDTAAGPELTARFSFPRGVLTADEAREIAGLWRDALGALARHVAEPEAGGLTPSDVPLVSVRQAQIEEWERRYPGLADIWPLTPLQSGLLFHAMLAGSGFDPYHVQLVLHLSGAVDPERMRAAGQALLDRHPNLGAAFVPNGDGDYVQVIPGRVELPWRHLDLTDREAELDRFLEEDRNTHFNLASPPLLRLSLVITGPERAELVFTAHHVLFDGWSVPLLLRDLLTLYGTEGDAAALPPMGGYREFLEWRAGQDHEAAARAWAAELEDVDDPTLLAPHASAAGAAGGADVGQVGVPLPADLARDLSQVSAELGITLNTLVQGAWAVLLGRLTGRDDVVFGATVSGRPPAIADVDSMVGVFINTLPVRVRCPSTDTFAELLTRQQDRQAALLDHHHRGLAEIQRAAGLTPLFDTFVVFESYPIDHVGLSEAYAGTGVTVTGLTPYGGSHYPLAVVADADPHLRLVLQYQRHVFEHDAVVDIADRFHRVLRQFAADPRLHVGRIDVLDAAERELVLTRWNDTAHPVRPTTLADLVEEQIRRSPAATAVVCGDAEVDYAELGRRADPLARRLAALGAGPETVVAVALPRSVEMVVALLAILKTGAAYLPVDLDHPADRIASTYEDARPLLTVAAPDAPIPDGAARVGPDDAASGLDEPAAAPAAVAGPLPGNTAYVIYTSGSTGRPKGVAVEHGAIVNRLLWMREHYGVDPADRILQKTPLTFDVSVWELFLPLISGATLVLARPDGHRDPAYLAALIRRAEVTITHFVPSMLQDFLREPAAGDCGSLREVVCSGEALTPRLRDQYHAVLGARLNNLYGPTEAAVDVTAGPCPPEPGAVTLGRPVWNTRLYVLDERLVPVPPGVTGELYLAGAQLARGYKDRPAMTAERFVADPFGEPADRMYRTGDVVRWDRSGRLEYLGRADHQVKIRGWRVEPGEIESVLADHPGVERAVVIAREAADGPRLVGYLVPDGTAAPAVANLCRLRREGRLDGLELHELPNGMTVHARNRSTTAFLYDEIFERNAYFKAGITLPEGARVVDVGGHVGLFSLLVKARRPDSRIYAFEPVPELAEMFRLNAELHDIDVIVTPCGLGREPGVAEFTYYPDLSLLSGRFADERAERDMLRQVVGAEGEHAGLEEGDLTELLTERLHGERMEVELRTLSQMIREHDLPVIDLLKIDVEKSELDVLLGIEPDHWPIIRQVAAEVHDIDGRLDTVSRLLRDQGFQVVAEAADELAGTGMYSVHATRSGEAPPPDSPAGAEGEQRWYTAERLGADLRAYAAARLPDQLVPAMLVVVDALPLTASGKLDRAALPAPVFGAGAGQGRGPRTRREELLCLLFAEVLGLERVGIDDDFAALGGHSLLATRLVSRIRSALGVDVPIRVVFDAPTVAELVEHLPTGPSERPVLRRAEPRPDRVPLSSAQHRLWFAHRFDGASATYNVPIVLRLAGALDVPALRAALRDVASRHESLRTLVGEDENAVPYQRILPADEMPPEMPVAEVAPPELDAAVAAAAVHPFDLAAEPPVRARLFRCAPEDHTLLLLIHHIAGDGESVAPLMRDLSTAYGARSRGTAPDWSELPVQYADYTLWQRELLGDGDDPDGVLAVQTGYWRAELDGAPQPLPLPTDRARPAVAGHEGDLVTFPLDRELMAGAEELAAVHGATPSIVLQTVLAVLLRDLGCGDDLTIGSPIAGRTEEALTDLVGFFVNTWVLRVRTPENPTFAEVLEEVRRRALAAYDHQDVPFERLVELLNPERSTAYHPLFQVLFSWQNVTDDDFEMRGLRAVVDTVDTATAKLDLSFIMVDIPGRGVVGHVEYATDLFDRATVEGLAHRFVETLRRAVADPDAPLGLVQGPARATAKPAPATAGHREPRTATELVLAGVVAEVLGLERVGADDDYFLVGGDSIRSIQVVSRARAAGVEITPREMFELRTVARLAARADERTGLASAPAVDDAGVGALPLPPIGRFLAEHGRTGRFAMATMLELPVGIDEAGLVATLTAVIDRHDMLRSRLVGDGMRVEPPGTVDVRALLTRVDREGPGGPAGPQEELDAALGLLDPAAGVMARFVWIDPGLLIVALHHLVVDGVSWRILLPDLAAAWERVRAGREPLLPAVGTSFRAWVHALAREAVAVRRVSELPLWRSVTQGPDPLLGARPLDPAVDVQATAGSVDVRLTPGLTDTLLTTLPAVFRCGAGDGLLAGLALAIGRWRRARGVTEPSVLLNVEGHGREETVVPGADLSRTVGWFTSLFPIRVEMAAAALRPAGDGAPDPSVGDVVKAVKTRLLTLPDKGLGYGLLRHLNDETGAVLARCPSGQVTFNYLGRFSAADMPAPLRGLGWTEAPGALGLVARPDPGLPLTSTLEVNAFVTETGEGATLTARFGYATGVLSKDEVGDLAELWRAALDELARHARQPNAGGLTPSDVPLVRVRQSEIEAWEQRYPGLADVWPLTPLQAGLLFQSKLAGSGYDPYHVQLLLDLTGEVDAARLRAAGQALLDRHANLRAAFTGRATGDLVQLVVDGVELPWRELDLRDLPRVEREERLRRFLTEDRSAHFDPALPPLLRFGLVRTGAETAVLVLTAHHVLFDGWSVPLLTGELLRLYEAGGDAAALPPPGAFRDFLTWQAERDRDASARAWARELDGVEEPTLLAPGPASPPGGEAGRRMEVPLPEDVARVLPRRAAELGVTPSTLVHGAWGIVLSGLTGRRDVLFGTTVSGRPPAVAGVESMVGLFINTVPVRVACTPWDTFRRVLTVLQERQTALLDHHHHALTDIQREAGLPVLFDTVAVFESFPSPEEGGADAAGVTMTGAASPNGTHYPLGVAASADPALRVVVEYQESAFGPDIVAGIIARLSLVLRAVAENPDAPIGAVGPEAPAREPAPETPDAATIAELFGARAAETPDAVAVAFGPHELTYKELDTRAGRLAAALVRRAVGAESVVAVATRRSPDLVVALLAVAKAGAAYLPVDAAQPTARIAHMTADSGARLTLADATTAEAMARVPVPVLRLDEPLPVPDDATVEGARNPNGLAYVLYTSGSTGRPKGVAVSHRGIAALVAAHAERLAVTDRSRILQLLSPSFDVSLCEIYTALLSGATLVIADEADLTAGPVLAATVAGNAVTHLMCPPGMLAQLPSGALSTVESLATGGEAVPPETVARWAPGRRMVNIYGQTETTAATLMSTPLSADGGIPPIGRPITGTGVYVLDTALRPVPPGVAGELYIAGPGLARGYLGRRGPTAERFVACPYGTPGERMYRTGDVVVQAPDGQLAFRGRRDDQVKLRGLRIELGEVEAALLEHPAVGRAVVVVDGRNGDRRLAAYVTPAPEAGGNGAAELRAHLLERLPEYAVPAAVTVVGEIPLTATGKPDRRALPAPDYGSAGGGRPPATPRERILCGLFAEVLGLERVGVDDGFFALGGHSLSAARLVNRVRGVLGADVPIRTVFRSPTVAELAAYMDGDGAPPGTTDPFAPVLPIRTGGDREPLWWIHPGGGICWPYLGMAGLLPQDRPAYGIQAKGLDGVFCPPGSIEEMVADYADEILAVQQEGPYHVMGHSVGGTLAHAVAAELRRRGHRVGLLALLDSAPAGHLAAQGPPTAAAVRDYFAEHLVTTGTAGTADGDARFVDRAVSVIVDHTRLMGEFDSPVYSGDAVLFNAVPNPDGSFAELWGPHILGALRQYDVRSAHEDLYLPGPAAEICRIIGRHLAGE</sequence>
<keyword evidence="4" id="KW-0677">Repeat</keyword>
<dbReference type="NCBIfam" id="TIGR01720">
    <property type="entry name" value="NRPS-para261"/>
    <property type="match status" value="2"/>
</dbReference>
<dbReference type="InterPro" id="IPR006162">
    <property type="entry name" value="Ppantetheine_attach_site"/>
</dbReference>
<dbReference type="Pfam" id="PF00501">
    <property type="entry name" value="AMP-binding"/>
    <property type="match status" value="3"/>
</dbReference>
<dbReference type="GO" id="GO:0072330">
    <property type="term" value="P:monocarboxylic acid biosynthetic process"/>
    <property type="evidence" value="ECO:0007669"/>
    <property type="project" value="UniProtKB-ARBA"/>
</dbReference>
<feature type="domain" description="Carrier" evidence="7">
    <location>
        <begin position="3338"/>
        <end position="3412"/>
    </location>
</feature>
<gene>
    <name evidence="8" type="ORF">D0T12_18710</name>
</gene>
<dbReference type="InterPro" id="IPR023213">
    <property type="entry name" value="CAT-like_dom_sf"/>
</dbReference>
<dbReference type="InterPro" id="IPR001242">
    <property type="entry name" value="Condensation_dom"/>
</dbReference>
<dbReference type="CDD" id="cd05930">
    <property type="entry name" value="A_NRPS"/>
    <property type="match status" value="1"/>
</dbReference>
<dbReference type="InterPro" id="IPR009081">
    <property type="entry name" value="PP-bd_ACP"/>
</dbReference>
<keyword evidence="9" id="KW-1185">Reference proteome</keyword>
<protein>
    <submittedName>
        <fullName evidence="8">Amino acid adenylation domain-containing protein</fullName>
    </submittedName>
</protein>
<dbReference type="CDD" id="cd17646">
    <property type="entry name" value="A_NRPS_AB3403-like"/>
    <property type="match status" value="1"/>
</dbReference>
<dbReference type="FunFam" id="1.10.1200.10:FF:000005">
    <property type="entry name" value="Nonribosomal peptide synthetase 1"/>
    <property type="match status" value="2"/>
</dbReference>
<dbReference type="PROSITE" id="PS50075">
    <property type="entry name" value="CARRIER"/>
    <property type="match status" value="4"/>
</dbReference>
<proteinExistence type="predicted"/>
<dbReference type="Pfam" id="PF00550">
    <property type="entry name" value="PP-binding"/>
    <property type="match status" value="4"/>
</dbReference>
<dbReference type="CDD" id="cd19540">
    <property type="entry name" value="LCL_NRPS-like"/>
    <property type="match status" value="2"/>
</dbReference>
<comment type="cofactor">
    <cofactor evidence="1">
        <name>pantetheine 4'-phosphate</name>
        <dbReference type="ChEBI" id="CHEBI:47942"/>
    </cofactor>
</comment>
<dbReference type="SMART" id="SM00823">
    <property type="entry name" value="PKS_PP"/>
    <property type="match status" value="4"/>
</dbReference>
<dbReference type="FunFam" id="2.30.38.10:FF:000001">
    <property type="entry name" value="Non-ribosomal peptide synthetase PvdI"/>
    <property type="match status" value="2"/>
</dbReference>
<dbReference type="Proteomes" id="UP000262882">
    <property type="component" value="Unassembled WGS sequence"/>
</dbReference>
<dbReference type="Pfam" id="PF00975">
    <property type="entry name" value="Thioesterase"/>
    <property type="match status" value="1"/>
</dbReference>
<evidence type="ECO:0000256" key="4">
    <source>
        <dbReference type="ARBA" id="ARBA00022737"/>
    </source>
</evidence>
<dbReference type="PANTHER" id="PTHR45527">
    <property type="entry name" value="NONRIBOSOMAL PEPTIDE SYNTHETASE"/>
    <property type="match status" value="1"/>
</dbReference>
<evidence type="ECO:0000259" key="7">
    <source>
        <dbReference type="PROSITE" id="PS50075"/>
    </source>
</evidence>
<dbReference type="Pfam" id="PF00668">
    <property type="entry name" value="Condensation"/>
    <property type="match status" value="6"/>
</dbReference>
<dbReference type="FunFam" id="3.30.300.30:FF:000015">
    <property type="entry name" value="Nonribosomal peptide synthase SidD"/>
    <property type="match status" value="1"/>
</dbReference>
<evidence type="ECO:0000256" key="5">
    <source>
        <dbReference type="ARBA" id="ARBA00023194"/>
    </source>
</evidence>
<dbReference type="SUPFAM" id="SSF47336">
    <property type="entry name" value="ACP-like"/>
    <property type="match status" value="4"/>
</dbReference>
<feature type="domain" description="Carrier" evidence="7">
    <location>
        <begin position="4851"/>
        <end position="4926"/>
    </location>
</feature>
<dbReference type="InterPro" id="IPR025110">
    <property type="entry name" value="AMP-bd_C"/>
</dbReference>
<feature type="domain" description="Carrier" evidence="7">
    <location>
        <begin position="976"/>
        <end position="1050"/>
    </location>
</feature>
<dbReference type="GO" id="GO:0031177">
    <property type="term" value="F:phosphopantetheine binding"/>
    <property type="evidence" value="ECO:0007669"/>
    <property type="project" value="InterPro"/>
</dbReference>
<dbReference type="InterPro" id="IPR010060">
    <property type="entry name" value="NRPS_synth"/>
</dbReference>
<keyword evidence="3" id="KW-0597">Phosphoprotein</keyword>
<dbReference type="GO" id="GO:0044550">
    <property type="term" value="P:secondary metabolite biosynthetic process"/>
    <property type="evidence" value="ECO:0007669"/>
    <property type="project" value="TreeGrafter"/>
</dbReference>
<feature type="compositionally biased region" description="Low complexity" evidence="6">
    <location>
        <begin position="3322"/>
        <end position="3334"/>
    </location>
</feature>
<dbReference type="InterPro" id="IPR001031">
    <property type="entry name" value="Thioesterase"/>
</dbReference>
<comment type="caution">
    <text evidence="8">The sequence shown here is derived from an EMBL/GenBank/DDBJ whole genome shotgun (WGS) entry which is preliminary data.</text>
</comment>
<dbReference type="InterPro" id="IPR020845">
    <property type="entry name" value="AMP-binding_CS"/>
</dbReference>
<dbReference type="NCBIfam" id="NF003417">
    <property type="entry name" value="PRK04813.1"/>
    <property type="match status" value="4"/>
</dbReference>
<dbReference type="Gene3D" id="3.30.559.30">
    <property type="entry name" value="Nonribosomal peptide synthetase, condensation domain"/>
    <property type="match status" value="6"/>
</dbReference>